<evidence type="ECO:0000313" key="5">
    <source>
        <dbReference type="EMBL" id="AIG97220.1"/>
    </source>
</evidence>
<evidence type="ECO:0000256" key="2">
    <source>
        <dbReference type="ARBA" id="ARBA00022679"/>
    </source>
</evidence>
<dbReference type="InterPro" id="IPR002173">
    <property type="entry name" value="Carboh/pur_kinase_PfkB_CS"/>
</dbReference>
<dbReference type="Proteomes" id="UP000028501">
    <property type="component" value="Chromosome"/>
</dbReference>
<dbReference type="Pfam" id="PF00294">
    <property type="entry name" value="PfkB"/>
    <property type="match status" value="1"/>
</dbReference>
<dbReference type="SUPFAM" id="SSF53613">
    <property type="entry name" value="Ribokinase-like"/>
    <property type="match status" value="1"/>
</dbReference>
<evidence type="ECO:0000313" key="6">
    <source>
        <dbReference type="Proteomes" id="UP000028501"/>
    </source>
</evidence>
<dbReference type="PROSITE" id="PS00583">
    <property type="entry name" value="PFKB_KINASES_1"/>
    <property type="match status" value="1"/>
</dbReference>
<dbReference type="InterPro" id="IPR029056">
    <property type="entry name" value="Ribokinase-like"/>
</dbReference>
<comment type="similarity">
    <text evidence="1">Belongs to the carbohydrate kinase PfkB family.</text>
</comment>
<evidence type="ECO:0000259" key="4">
    <source>
        <dbReference type="Pfam" id="PF00294"/>
    </source>
</evidence>
<dbReference type="RefSeq" id="WP_010877908.1">
    <property type="nucleotide sequence ID" value="NZ_CP006577.1"/>
</dbReference>
<dbReference type="GO" id="GO:0004747">
    <property type="term" value="F:ribokinase activity"/>
    <property type="evidence" value="ECO:0007669"/>
    <property type="project" value="UniProtKB-EC"/>
</dbReference>
<gene>
    <name evidence="5" type="ORF">AFULGI_00004050</name>
</gene>
<keyword evidence="3 5" id="KW-0418">Kinase</keyword>
<dbReference type="EMBL" id="CP006577">
    <property type="protein sequence ID" value="AIG97220.1"/>
    <property type="molecule type" value="Genomic_DNA"/>
</dbReference>
<dbReference type="PANTHER" id="PTHR43085">
    <property type="entry name" value="HEXOKINASE FAMILY MEMBER"/>
    <property type="match status" value="1"/>
</dbReference>
<dbReference type="CDD" id="cd01947">
    <property type="entry name" value="Guanosine_kinase_like"/>
    <property type="match status" value="1"/>
</dbReference>
<evidence type="ECO:0000256" key="1">
    <source>
        <dbReference type="ARBA" id="ARBA00010688"/>
    </source>
</evidence>
<evidence type="ECO:0000256" key="3">
    <source>
        <dbReference type="ARBA" id="ARBA00022777"/>
    </source>
</evidence>
<dbReference type="EC" id="2.7.1.73" evidence="5"/>
<dbReference type="AlphaFoldDB" id="A0A075WA00"/>
<organism evidence="5 6">
    <name type="scientific">Archaeoglobus fulgidus DSM 8774</name>
    <dbReference type="NCBI Taxonomy" id="1344584"/>
    <lineage>
        <taxon>Archaea</taxon>
        <taxon>Methanobacteriati</taxon>
        <taxon>Methanobacteriota</taxon>
        <taxon>Archaeoglobi</taxon>
        <taxon>Archaeoglobales</taxon>
        <taxon>Archaeoglobaceae</taxon>
        <taxon>Archaeoglobus</taxon>
    </lineage>
</organism>
<dbReference type="Gene3D" id="3.40.1190.20">
    <property type="match status" value="1"/>
</dbReference>
<reference evidence="5 6" key="1">
    <citation type="submission" date="2013-07" db="EMBL/GenBank/DDBJ databases">
        <title>Genome of Archaeoglobus fulgidus.</title>
        <authorList>
            <person name="Fiebig A."/>
            <person name="Birkeland N.-K."/>
        </authorList>
    </citation>
    <scope>NUCLEOTIDE SEQUENCE [LARGE SCALE GENOMIC DNA]</scope>
    <source>
        <strain evidence="5 6">DSM 8774</strain>
    </source>
</reference>
<protein>
    <submittedName>
        <fullName evidence="5">Sugar kinase, ribokinase family</fullName>
        <ecNumber evidence="5">2.7.1.-</ecNumber>
        <ecNumber evidence="5">2.7.1.15</ecNumber>
        <ecNumber evidence="5">2.7.1.73</ecNumber>
    </submittedName>
</protein>
<dbReference type="EC" id="2.7.1.15" evidence="5"/>
<keyword evidence="2 5" id="KW-0808">Transferase</keyword>
<dbReference type="InterPro" id="IPR011611">
    <property type="entry name" value="PfkB_dom"/>
</dbReference>
<feature type="domain" description="Carbohydrate kinase PfkB" evidence="4">
    <location>
        <begin position="27"/>
        <end position="268"/>
    </location>
</feature>
<sequence length="284" mass="31131">MFSAHAPALVDYIYLIDRYPQRGGHSIILSTRKSPGGAGANVAHNLASLGVESTLFTTLGRDEDGIYFVENTLAKVKAEITDEKTGKVHVFVDGEGERTFFVEPNAAGKPFVEVDGGDYLYLDPFPSEHSFEVQRKEAERFDGFVILNPGFPYSSLGFERLKQILQHVDMLIMSADEFSLLGVETADVLRFVDYLIVTQGKLGSACYTKKGSFQSPAFPAKVADTTGAGDAFAAGFIYGFIKNYPLEVCLTLGNFCGAYNVERVGARNFPSKSTIDEFLARVLR</sequence>
<dbReference type="InterPro" id="IPR050306">
    <property type="entry name" value="PfkB_Carbo_kinase"/>
</dbReference>
<dbReference type="EC" id="2.7.1.-" evidence="5"/>
<dbReference type="PROSITE" id="PS00584">
    <property type="entry name" value="PFKB_KINASES_2"/>
    <property type="match status" value="1"/>
</dbReference>
<dbReference type="PANTHER" id="PTHR43085:SF57">
    <property type="entry name" value="CARBOHYDRATE KINASE PFKB DOMAIN-CONTAINING PROTEIN"/>
    <property type="match status" value="1"/>
</dbReference>
<dbReference type="GeneID" id="24793940"/>
<proteinExistence type="inferred from homology"/>
<accession>A0A075WA00</accession>
<dbReference type="HOGENOM" id="CLU_027634_5_2_2"/>
<dbReference type="KEGG" id="afg:AFULGI_00004050"/>
<name>A0A075WA00_ARCFL</name>